<keyword evidence="1" id="KW-0812">Transmembrane</keyword>
<dbReference type="AlphaFoldDB" id="A0A840QTH1"/>
<keyword evidence="1" id="KW-1133">Transmembrane helix</keyword>
<feature type="transmembrane region" description="Helical" evidence="1">
    <location>
        <begin position="153"/>
        <end position="174"/>
    </location>
</feature>
<evidence type="ECO:0000313" key="2">
    <source>
        <dbReference type="EMBL" id="MBB5174599.1"/>
    </source>
</evidence>
<evidence type="ECO:0000313" key="3">
    <source>
        <dbReference type="Proteomes" id="UP000551878"/>
    </source>
</evidence>
<name>A0A840QTH1_9BACI</name>
<feature type="transmembrane region" description="Helical" evidence="1">
    <location>
        <begin position="242"/>
        <end position="260"/>
    </location>
</feature>
<protein>
    <submittedName>
        <fullName evidence="2">Uncharacterized protein</fullName>
    </submittedName>
</protein>
<keyword evidence="1" id="KW-0472">Membrane</keyword>
<dbReference type="RefSeq" id="WP_184665006.1">
    <property type="nucleotide sequence ID" value="NZ_JACHHB010000014.1"/>
</dbReference>
<proteinExistence type="predicted"/>
<accession>A0A840QTH1</accession>
<organism evidence="2 3">
    <name type="scientific">Texcoconibacillus texcoconensis</name>
    <dbReference type="NCBI Taxonomy" id="1095777"/>
    <lineage>
        <taxon>Bacteria</taxon>
        <taxon>Bacillati</taxon>
        <taxon>Bacillota</taxon>
        <taxon>Bacilli</taxon>
        <taxon>Bacillales</taxon>
        <taxon>Bacillaceae</taxon>
        <taxon>Texcoconibacillus</taxon>
    </lineage>
</organism>
<reference evidence="2 3" key="1">
    <citation type="submission" date="2020-08" db="EMBL/GenBank/DDBJ databases">
        <title>Genomic Encyclopedia of Type Strains, Phase IV (KMG-IV): sequencing the most valuable type-strain genomes for metagenomic binning, comparative biology and taxonomic classification.</title>
        <authorList>
            <person name="Goeker M."/>
        </authorList>
    </citation>
    <scope>NUCLEOTIDE SEQUENCE [LARGE SCALE GENOMIC DNA]</scope>
    <source>
        <strain evidence="2 3">DSM 24696</strain>
    </source>
</reference>
<comment type="caution">
    <text evidence="2">The sequence shown here is derived from an EMBL/GenBank/DDBJ whole genome shotgun (WGS) entry which is preliminary data.</text>
</comment>
<feature type="transmembrane region" description="Helical" evidence="1">
    <location>
        <begin position="280"/>
        <end position="297"/>
    </location>
</feature>
<feature type="transmembrane region" description="Helical" evidence="1">
    <location>
        <begin position="216"/>
        <end position="235"/>
    </location>
</feature>
<evidence type="ECO:0000256" key="1">
    <source>
        <dbReference type="SAM" id="Phobius"/>
    </source>
</evidence>
<dbReference type="Proteomes" id="UP000551878">
    <property type="component" value="Unassembled WGS sequence"/>
</dbReference>
<keyword evidence="3" id="KW-1185">Reference proteome</keyword>
<dbReference type="EMBL" id="JACHHB010000014">
    <property type="protein sequence ID" value="MBB5174599.1"/>
    <property type="molecule type" value="Genomic_DNA"/>
</dbReference>
<gene>
    <name evidence="2" type="ORF">HNQ41_002816</name>
</gene>
<sequence>MVFRSGEMVFPSGGRIFPSGKLIFPSGELIFPSGELLFPSGEAVFPSGELVFPSGGPIFPSGGRIFPSGELIFPSGEAVFPSGGPIFPSGELLFPSGEAVFPSGELIFPSGELIFRSGEAIFPSGVRIGFSFLNKNFFRKRQYRYTMNSGGNLMFNVVVLWGSFIIPWLSLLLLNGDVIRRYMPVAIFGSLLVSIQNELAYTYEWWVVKETLFPQIITYVPFVFGAFLIGTIWIFHLTGWNFWLFMLANVVMDLIFAFPLNNWIQSLGLYELVNYTNWDVFYTFIFIAMLLYVYQKWQEKIMVPKSESPVKFQ</sequence>